<dbReference type="PANTHER" id="PTHR47153">
    <property type="entry name" value="LACTATE UTILIZATION PROTEIN B"/>
    <property type="match status" value="1"/>
</dbReference>
<dbReference type="EMBL" id="DSOV01000038">
    <property type="protein sequence ID" value="HEN42373.1"/>
    <property type="molecule type" value="Genomic_DNA"/>
</dbReference>
<dbReference type="Pfam" id="PF13183">
    <property type="entry name" value="Fer4_8"/>
    <property type="match status" value="1"/>
</dbReference>
<proteinExistence type="predicted"/>
<comment type="caution">
    <text evidence="9">The sequence shown here is derived from an EMBL/GenBank/DDBJ whole genome shotgun (WGS) entry which is preliminary data.</text>
</comment>
<sequence>MGRDVIKQKINDAFLRKALKNFAAAYPVARAKAFEGIDFEELRGRISAFKEEGLKRLPELVRQFTASAEKAGARVHLCATPEEANRTIHDIIRGKGADFLVKSKAMTSEEIELNHYLEERGIRCLETDLGEWIIQLAGERPSHMVMPAIHKNREDVAELFSKATGKECPPDIPHLVQVARETLRSGFLTGQVGMSGANVAMADTGAIGIVTNEGNGRLVTTLPRTHIALIGVEKIVPSLAEALDVINILPKNATGQKITSYVSFIKGPTGGEGRELHIVLLDNGRLRLAADTDFSEALKCVKCGACANVCPIYEIVGGHVFGHIYVGGIGLVLTPFFHGFDRAEEILRLCIGCRKCNEVCASKIDIEGLIVDLRDKIRKPVGQKFLFGTLMKNRKLFHATLRAAYIAQKPFQGEGGRIRHLPLILNREAANRSLPPIAEKPFRDLIAERPGTGDRGPGTREKVLFFSGCLADFVYPEMCQDTVKSLEALGYEVSFPREQTCCGIPARYSGEMEAARDLARINTDVLLKEDADYVVTICPTCTMSLRHDFPKLLAGDTVWQEKAERLAARTFNFSELAARKAETGEWGPGTGKGEKQTVTYHDACHLKRGCGVHEQPRKVLKELVGVEIAEMADCDKCCGFGGSYSIKYPEISQEVLKNKMENIVATGSRTVAVDCPGCKLQIEGGLEAAGAGIAVEHSATLLARRLKQGR</sequence>
<dbReference type="PROSITE" id="PS00198">
    <property type="entry name" value="4FE4S_FER_1"/>
    <property type="match status" value="1"/>
</dbReference>
<evidence type="ECO:0000256" key="3">
    <source>
        <dbReference type="ARBA" id="ARBA00022723"/>
    </source>
</evidence>
<dbReference type="InterPro" id="IPR037171">
    <property type="entry name" value="NagB/RpiA_transferase-like"/>
</dbReference>
<keyword evidence="7" id="KW-0411">Iron-sulfur</keyword>
<dbReference type="Pfam" id="PF02754">
    <property type="entry name" value="CCG"/>
    <property type="match status" value="2"/>
</dbReference>
<dbReference type="GO" id="GO:0051539">
    <property type="term" value="F:4 iron, 4 sulfur cluster binding"/>
    <property type="evidence" value="ECO:0007669"/>
    <property type="project" value="UniProtKB-KW"/>
</dbReference>
<keyword evidence="5" id="KW-0249">Electron transport</keyword>
<dbReference type="GO" id="GO:0006089">
    <property type="term" value="P:lactate metabolic process"/>
    <property type="evidence" value="ECO:0007669"/>
    <property type="project" value="InterPro"/>
</dbReference>
<keyword evidence="2" id="KW-0004">4Fe-4S</keyword>
<evidence type="ECO:0000259" key="8">
    <source>
        <dbReference type="PROSITE" id="PS51379"/>
    </source>
</evidence>
<name>A0A831XM06_GEOME</name>
<accession>A0A831XM06</accession>
<dbReference type="GO" id="GO:0016491">
    <property type="term" value="F:oxidoreductase activity"/>
    <property type="evidence" value="ECO:0007669"/>
    <property type="project" value="UniProtKB-ARBA"/>
</dbReference>
<dbReference type="InterPro" id="IPR017896">
    <property type="entry name" value="4Fe4S_Fe-S-bd"/>
</dbReference>
<dbReference type="SUPFAM" id="SSF100950">
    <property type="entry name" value="NagB/RpiA/CoA transferase-like"/>
    <property type="match status" value="1"/>
</dbReference>
<evidence type="ECO:0000256" key="6">
    <source>
        <dbReference type="ARBA" id="ARBA00023004"/>
    </source>
</evidence>
<dbReference type="InterPro" id="IPR004017">
    <property type="entry name" value="Cys_rich_dom"/>
</dbReference>
<evidence type="ECO:0000256" key="5">
    <source>
        <dbReference type="ARBA" id="ARBA00022982"/>
    </source>
</evidence>
<dbReference type="Gene3D" id="3.40.50.10420">
    <property type="entry name" value="NagB/RpiA/CoA transferase-like"/>
    <property type="match status" value="1"/>
</dbReference>
<reference evidence="9" key="1">
    <citation type="journal article" date="2020" name="mSystems">
        <title>Genome- and Community-Level Interaction Insights into Carbon Utilization and Element Cycling Functions of Hydrothermarchaeota in Hydrothermal Sediment.</title>
        <authorList>
            <person name="Zhou Z."/>
            <person name="Liu Y."/>
            <person name="Xu W."/>
            <person name="Pan J."/>
            <person name="Luo Z.H."/>
            <person name="Li M."/>
        </authorList>
    </citation>
    <scope>NUCLEOTIDE SEQUENCE [LARGE SCALE GENOMIC DNA]</scope>
    <source>
        <strain evidence="9">SpSt-349</strain>
    </source>
</reference>
<dbReference type="InterPro" id="IPR017900">
    <property type="entry name" value="4Fe4S_Fe_S_CS"/>
</dbReference>
<dbReference type="InterPro" id="IPR004452">
    <property type="entry name" value="LutB/LldF"/>
</dbReference>
<evidence type="ECO:0000256" key="2">
    <source>
        <dbReference type="ARBA" id="ARBA00022485"/>
    </source>
</evidence>
<evidence type="ECO:0000256" key="4">
    <source>
        <dbReference type="ARBA" id="ARBA00022737"/>
    </source>
</evidence>
<dbReference type="InterPro" id="IPR009051">
    <property type="entry name" value="Helical_ferredxn"/>
</dbReference>
<keyword evidence="3" id="KW-0479">Metal-binding</keyword>
<dbReference type="InterPro" id="IPR054704">
    <property type="entry name" value="Quin_L_LdhH-like"/>
</dbReference>
<dbReference type="NCBIfam" id="NF045670">
    <property type="entry name" value="quin_L_LdhH"/>
    <property type="match status" value="1"/>
</dbReference>
<dbReference type="Pfam" id="PF02589">
    <property type="entry name" value="LUD_dom"/>
    <property type="match status" value="1"/>
</dbReference>
<dbReference type="Gene3D" id="1.10.1060.10">
    <property type="entry name" value="Alpha-helical ferredoxin"/>
    <property type="match status" value="1"/>
</dbReference>
<dbReference type="SUPFAM" id="SSF54862">
    <property type="entry name" value="4Fe-4S ferredoxins"/>
    <property type="match status" value="1"/>
</dbReference>
<protein>
    <submittedName>
        <fullName evidence="9">4Fe-4S dicluster domain-containing protein</fullName>
    </submittedName>
</protein>
<dbReference type="PANTHER" id="PTHR47153:SF2">
    <property type="entry name" value="LACTATE UTILIZATION PROTEIN B"/>
    <property type="match status" value="1"/>
</dbReference>
<dbReference type="InterPro" id="IPR024185">
    <property type="entry name" value="FTHF_cligase-like_sf"/>
</dbReference>
<dbReference type="GO" id="GO:0046872">
    <property type="term" value="F:metal ion binding"/>
    <property type="evidence" value="ECO:0007669"/>
    <property type="project" value="UniProtKB-KW"/>
</dbReference>
<evidence type="ECO:0000256" key="7">
    <source>
        <dbReference type="ARBA" id="ARBA00023014"/>
    </source>
</evidence>
<keyword evidence="4" id="KW-0677">Repeat</keyword>
<dbReference type="PROSITE" id="PS51379">
    <property type="entry name" value="4FE4S_FER_2"/>
    <property type="match status" value="1"/>
</dbReference>
<dbReference type="InterPro" id="IPR003741">
    <property type="entry name" value="LUD_dom"/>
</dbReference>
<keyword evidence="1" id="KW-0813">Transport</keyword>
<organism evidence="9">
    <name type="scientific">Geobacter metallireducens</name>
    <dbReference type="NCBI Taxonomy" id="28232"/>
    <lineage>
        <taxon>Bacteria</taxon>
        <taxon>Pseudomonadati</taxon>
        <taxon>Thermodesulfobacteriota</taxon>
        <taxon>Desulfuromonadia</taxon>
        <taxon>Geobacterales</taxon>
        <taxon>Geobacteraceae</taxon>
        <taxon>Geobacter</taxon>
    </lineage>
</organism>
<gene>
    <name evidence="9" type="ORF">ENQ87_08355</name>
</gene>
<dbReference type="AlphaFoldDB" id="A0A831XM06"/>
<keyword evidence="6" id="KW-0408">Iron</keyword>
<evidence type="ECO:0000256" key="1">
    <source>
        <dbReference type="ARBA" id="ARBA00022448"/>
    </source>
</evidence>
<feature type="domain" description="4Fe-4S ferredoxin-type" evidence="8">
    <location>
        <begin position="290"/>
        <end position="318"/>
    </location>
</feature>
<evidence type="ECO:0000313" key="9">
    <source>
        <dbReference type="EMBL" id="HEN42373.1"/>
    </source>
</evidence>